<accession>A0A6P6TRW4</accession>
<sequence length="266" mass="29537">MATAPIKSQPLHNFSLPHLRWVHKNSPHQQSPPHSTLQHRRDSPDFDPPGNDNNTTAAASSKPASRTPRKPQPFSSPCLASFPSASSTHQNQKAEQGDDVVEEGHKPWNLRPRKVVTYPTSTATFTTPSSFRKNDKEKEKLQEETGSSLRNSNMSNDSVLLKSSSSCRVVRGGATVAGYVGGGVACPGFAGTERQQRKVVEEKRKLWISLSKEEIEEDVYSLTGSRPSRRPKKRPRTVQKQLDNVFPGLYLVGLSIDSYRVHDSLR</sequence>
<dbReference type="Proteomes" id="UP001652660">
    <property type="component" value="Chromosome 8e"/>
</dbReference>
<evidence type="ECO:0000313" key="2">
    <source>
        <dbReference type="Proteomes" id="UP001652660"/>
    </source>
</evidence>
<dbReference type="OrthoDB" id="909814at2759"/>
<evidence type="ECO:0000313" key="3">
    <source>
        <dbReference type="RefSeq" id="XP_027080356.1"/>
    </source>
</evidence>
<evidence type="ECO:0000256" key="1">
    <source>
        <dbReference type="SAM" id="MobiDB-lite"/>
    </source>
</evidence>
<feature type="compositionally biased region" description="Low complexity" evidence="1">
    <location>
        <begin position="117"/>
        <end position="131"/>
    </location>
</feature>
<organism evidence="2 3">
    <name type="scientific">Coffea arabica</name>
    <name type="common">Arabian coffee</name>
    <dbReference type="NCBI Taxonomy" id="13443"/>
    <lineage>
        <taxon>Eukaryota</taxon>
        <taxon>Viridiplantae</taxon>
        <taxon>Streptophyta</taxon>
        <taxon>Embryophyta</taxon>
        <taxon>Tracheophyta</taxon>
        <taxon>Spermatophyta</taxon>
        <taxon>Magnoliopsida</taxon>
        <taxon>eudicotyledons</taxon>
        <taxon>Gunneridae</taxon>
        <taxon>Pentapetalae</taxon>
        <taxon>asterids</taxon>
        <taxon>lamiids</taxon>
        <taxon>Gentianales</taxon>
        <taxon>Rubiaceae</taxon>
        <taxon>Ixoroideae</taxon>
        <taxon>Gardenieae complex</taxon>
        <taxon>Bertiereae - Coffeeae clade</taxon>
        <taxon>Coffeeae</taxon>
        <taxon>Coffea</taxon>
    </lineage>
</organism>
<keyword evidence="2" id="KW-1185">Reference proteome</keyword>
<dbReference type="Pfam" id="PF07797">
    <property type="entry name" value="DUF1639"/>
    <property type="match status" value="1"/>
</dbReference>
<feature type="compositionally biased region" description="Polar residues" evidence="1">
    <location>
        <begin position="27"/>
        <end position="36"/>
    </location>
</feature>
<dbReference type="AlphaFoldDB" id="A0A6P6TRW4"/>
<feature type="compositionally biased region" description="Basic and acidic residues" evidence="1">
    <location>
        <begin position="132"/>
        <end position="143"/>
    </location>
</feature>
<gene>
    <name evidence="3 4" type="primary">LOC113703253</name>
</gene>
<feature type="compositionally biased region" description="Polar residues" evidence="1">
    <location>
        <begin position="83"/>
        <end position="94"/>
    </location>
</feature>
<name>A0A6P6TRW4_COFAR</name>
<dbReference type="GeneID" id="113703253"/>
<feature type="region of interest" description="Disordered" evidence="1">
    <location>
        <begin position="1"/>
        <end position="157"/>
    </location>
</feature>
<evidence type="ECO:0000313" key="4">
    <source>
        <dbReference type="RefSeq" id="XP_071918060.1"/>
    </source>
</evidence>
<feature type="compositionally biased region" description="Polar residues" evidence="1">
    <location>
        <begin position="144"/>
        <end position="154"/>
    </location>
</feature>
<proteinExistence type="predicted"/>
<dbReference type="RefSeq" id="XP_027080356.1">
    <property type="nucleotide sequence ID" value="XM_027224555.1"/>
</dbReference>
<dbReference type="PANTHER" id="PTHR33130:SF40">
    <property type="entry name" value="CHROMOGRANIN (DUF1639)"/>
    <property type="match status" value="1"/>
</dbReference>
<protein>
    <submittedName>
        <fullName evidence="3">Uncharacterized protein LOC113703253</fullName>
    </submittedName>
</protein>
<reference evidence="2" key="1">
    <citation type="journal article" date="2025" name="Foods">
        <title>Unveiling the Microbial Signatures of Arabica Coffee Cherries: Insights into Ripeness Specific Diversity, Functional Traits, and Implications for Quality and Safety.</title>
        <authorList>
            <consortium name="RefSeq"/>
            <person name="Tenea G.N."/>
            <person name="Cifuentes V."/>
            <person name="Reyes P."/>
            <person name="Cevallos-Vallejos M."/>
        </authorList>
    </citation>
    <scope>NUCLEOTIDE SEQUENCE [LARGE SCALE GENOMIC DNA]</scope>
</reference>
<dbReference type="PANTHER" id="PTHR33130">
    <property type="entry name" value="PUTATIVE (DUF1639)-RELATED"/>
    <property type="match status" value="1"/>
</dbReference>
<reference evidence="3" key="2">
    <citation type="submission" date="2025-04" db="UniProtKB">
        <authorList>
            <consortium name="RefSeq"/>
        </authorList>
    </citation>
    <scope>IDENTIFICATION</scope>
    <source>
        <tissue evidence="3 4">Leaves</tissue>
    </source>
</reference>
<dbReference type="RefSeq" id="XP_071918060.1">
    <property type="nucleotide sequence ID" value="XM_072061959.1"/>
</dbReference>
<dbReference type="InterPro" id="IPR012438">
    <property type="entry name" value="DUF1639"/>
</dbReference>
<feature type="compositionally biased region" description="Polar residues" evidence="1">
    <location>
        <begin position="51"/>
        <end position="64"/>
    </location>
</feature>